<dbReference type="EMBL" id="BAUL01000142">
    <property type="protein sequence ID" value="GAD95920.1"/>
    <property type="molecule type" value="Genomic_DNA"/>
</dbReference>
<dbReference type="PROSITE" id="PS51257">
    <property type="entry name" value="PROKAR_LIPOPROTEIN"/>
    <property type="match status" value="1"/>
</dbReference>
<dbReference type="Pfam" id="PF01328">
    <property type="entry name" value="Peroxidase_2"/>
    <property type="match status" value="1"/>
</dbReference>
<evidence type="ECO:0000256" key="1">
    <source>
        <dbReference type="ARBA" id="ARBA00001970"/>
    </source>
</evidence>
<dbReference type="GO" id="GO:0046872">
    <property type="term" value="F:metal ion binding"/>
    <property type="evidence" value="ECO:0007669"/>
    <property type="project" value="UniProtKB-KW"/>
</dbReference>
<name>V5I0E6_BYSSN</name>
<dbReference type="InParanoid" id="V5I0E6"/>
<reference evidence="11" key="1">
    <citation type="journal article" date="2014" name="Genome Announc.">
        <title>Draft genome sequence of the formaldehyde-resistant fungus Byssochlamys spectabilis No. 5 (anamorph Paecilomyces variotii No. 5) (NBRC109023).</title>
        <authorList>
            <person name="Oka T."/>
            <person name="Ekino K."/>
            <person name="Fukuda K."/>
            <person name="Nomura Y."/>
        </authorList>
    </citation>
    <scope>NUCLEOTIDE SEQUENCE [LARGE SCALE GENOMIC DNA]</scope>
    <source>
        <strain evidence="11">No. 5 / NBRC 109023</strain>
    </source>
</reference>
<dbReference type="InterPro" id="IPR000028">
    <property type="entry name" value="Chloroperoxidase"/>
</dbReference>
<evidence type="ECO:0000313" key="11">
    <source>
        <dbReference type="Proteomes" id="UP000018001"/>
    </source>
</evidence>
<dbReference type="Proteomes" id="UP000018001">
    <property type="component" value="Unassembled WGS sequence"/>
</dbReference>
<comment type="similarity">
    <text evidence="7">Belongs to the chloroperoxidase family.</text>
</comment>
<protein>
    <recommendedName>
        <fullName evidence="9">Heme haloperoxidase family profile domain-containing protein</fullName>
    </recommendedName>
</protein>
<keyword evidence="8" id="KW-0732">Signal</keyword>
<dbReference type="GO" id="GO:0004601">
    <property type="term" value="F:peroxidase activity"/>
    <property type="evidence" value="ECO:0007669"/>
    <property type="project" value="UniProtKB-KW"/>
</dbReference>
<keyword evidence="3" id="KW-0349">Heme</keyword>
<dbReference type="SUPFAM" id="SSF47571">
    <property type="entry name" value="Cloroperoxidase"/>
    <property type="match status" value="1"/>
</dbReference>
<organism evidence="10 11">
    <name type="scientific">Byssochlamys spectabilis (strain No. 5 / NBRC 109023)</name>
    <name type="common">Paecilomyces variotii</name>
    <dbReference type="NCBI Taxonomy" id="1356009"/>
    <lineage>
        <taxon>Eukaryota</taxon>
        <taxon>Fungi</taxon>
        <taxon>Dikarya</taxon>
        <taxon>Ascomycota</taxon>
        <taxon>Pezizomycotina</taxon>
        <taxon>Eurotiomycetes</taxon>
        <taxon>Eurotiomycetidae</taxon>
        <taxon>Eurotiales</taxon>
        <taxon>Thermoascaceae</taxon>
        <taxon>Paecilomyces</taxon>
    </lineage>
</organism>
<dbReference type="AlphaFoldDB" id="V5I0E6"/>
<evidence type="ECO:0000256" key="4">
    <source>
        <dbReference type="ARBA" id="ARBA00022723"/>
    </source>
</evidence>
<dbReference type="PANTHER" id="PTHR33577:SF15">
    <property type="entry name" value="HEME HALOPEROXIDASE FAMILY PROFILE DOMAIN-CONTAINING PROTEIN"/>
    <property type="match status" value="1"/>
</dbReference>
<keyword evidence="6" id="KW-0408">Iron</keyword>
<keyword evidence="2" id="KW-0575">Peroxidase</keyword>
<comment type="caution">
    <text evidence="10">The sequence shown here is derived from an EMBL/GenBank/DDBJ whole genome shotgun (WGS) entry which is preliminary data.</text>
</comment>
<evidence type="ECO:0000256" key="2">
    <source>
        <dbReference type="ARBA" id="ARBA00022559"/>
    </source>
</evidence>
<evidence type="ECO:0000259" key="9">
    <source>
        <dbReference type="PROSITE" id="PS51405"/>
    </source>
</evidence>
<evidence type="ECO:0000256" key="5">
    <source>
        <dbReference type="ARBA" id="ARBA00023002"/>
    </source>
</evidence>
<dbReference type="HOGENOM" id="CLU_029871_4_1_1"/>
<dbReference type="Gene3D" id="1.10.489.10">
    <property type="entry name" value="Chloroperoxidase-like"/>
    <property type="match status" value="1"/>
</dbReference>
<dbReference type="eggNOG" id="ENOG502SQWP">
    <property type="taxonomic scope" value="Eukaryota"/>
</dbReference>
<feature type="domain" description="Heme haloperoxidase family profile" evidence="9">
    <location>
        <begin position="119"/>
        <end position="339"/>
    </location>
</feature>
<dbReference type="PANTHER" id="PTHR33577">
    <property type="entry name" value="STERIGMATOCYSTIN BIOSYNTHESIS PEROXIDASE STCC-RELATED"/>
    <property type="match status" value="1"/>
</dbReference>
<keyword evidence="11" id="KW-1185">Reference proteome</keyword>
<accession>V5I0E6</accession>
<gene>
    <name evidence="10" type="ORF">PVAR5_4568</name>
</gene>
<evidence type="ECO:0000256" key="8">
    <source>
        <dbReference type="SAM" id="SignalP"/>
    </source>
</evidence>
<evidence type="ECO:0000313" key="10">
    <source>
        <dbReference type="EMBL" id="GAD95920.1"/>
    </source>
</evidence>
<dbReference type="OrthoDB" id="407298at2759"/>
<dbReference type="InterPro" id="IPR036851">
    <property type="entry name" value="Chloroperoxidase-like_sf"/>
</dbReference>
<keyword evidence="5" id="KW-0560">Oxidoreductase</keyword>
<evidence type="ECO:0000256" key="6">
    <source>
        <dbReference type="ARBA" id="ARBA00023004"/>
    </source>
</evidence>
<proteinExistence type="inferred from homology"/>
<feature type="signal peptide" evidence="8">
    <location>
        <begin position="1"/>
        <end position="18"/>
    </location>
</feature>
<evidence type="ECO:0000256" key="3">
    <source>
        <dbReference type="ARBA" id="ARBA00022617"/>
    </source>
</evidence>
<evidence type="ECO:0000256" key="7">
    <source>
        <dbReference type="ARBA" id="ARBA00025795"/>
    </source>
</evidence>
<keyword evidence="4" id="KW-0479">Metal-binding</keyword>
<dbReference type="PROSITE" id="PS51405">
    <property type="entry name" value="HEME_HALOPEROXIDASE"/>
    <property type="match status" value="1"/>
</dbReference>
<comment type="cofactor">
    <cofactor evidence="1">
        <name>heme b</name>
        <dbReference type="ChEBI" id="CHEBI:60344"/>
    </cofactor>
</comment>
<feature type="chain" id="PRO_5004736354" description="Heme haloperoxidase family profile domain-containing protein" evidence="8">
    <location>
        <begin position="19"/>
        <end position="472"/>
    </location>
</feature>
<sequence>MKLSIIVSAAGLVGYASGMACPYHLLKRAGLLGADVVEKFDQLKDNPELAERFIQAQNHPGHQKRDTLIGPRDTSGNLDLPLGGGLLNGHLQPLTGLLSGFLLPTPQLPGLKEIPGDDPDHQFQPPGPHDVRGTCPASNALANYGYLNRSGITTFAEVADAFQTGFGFGFDLSVFLSGLALLAGGDLLTGTYSIGGADARVPNTLGPAPGMSSHGVFEIDGSITREDTYFGNNANFILQRWDEYVEIANRNGGQFGWETNGEDNGYRYDLSRETNPEFYAGALWFAVSHAERVFVWEGFANGTDQNADWNNIAPFFLNETFPPNWYRRGTPFSIPQAFGEAGLLFLSNPRILGGNEGSVDNFVPLPSAVNFTQLAGNPAELGCWLVENILDVAPGQVRGAIRENFDLYQGFLKGVILPFFTDDGFFNCNFTGFFEPGNSEGEEPALGLSSDGSPVNGAYPGIGVIKPHSEPS</sequence>